<dbReference type="AlphaFoldDB" id="A0A286DYB2"/>
<dbReference type="RefSeq" id="WP_245880645.1">
    <property type="nucleotide sequence ID" value="NZ_OCNE01000012.1"/>
</dbReference>
<sequence>MSARTRPADVAALWAQAQVTRLLAELPEGAGLPEYGSPEWLRLAGEDPRRAAALIVAAEAWRRHVDDQARLDELAESDLHAWYGAVFGPADAEAARFLRREQLSRWPTFAEIVGRRRYGPIREVVATPGWSPIAIPGRPGWWRHLIDGGQVDLPSREVPKQMREAA</sequence>
<protein>
    <submittedName>
        <fullName evidence="1">Uncharacterized protein</fullName>
    </submittedName>
</protein>
<organism evidence="1 2">
    <name type="scientific">Streptomyces zhaozhouensis</name>
    <dbReference type="NCBI Taxonomy" id="1300267"/>
    <lineage>
        <taxon>Bacteria</taxon>
        <taxon>Bacillati</taxon>
        <taxon>Actinomycetota</taxon>
        <taxon>Actinomycetes</taxon>
        <taxon>Kitasatosporales</taxon>
        <taxon>Streptomycetaceae</taxon>
        <taxon>Streptomyces</taxon>
    </lineage>
</organism>
<dbReference type="EMBL" id="OCNE01000012">
    <property type="protein sequence ID" value="SOD63667.1"/>
    <property type="molecule type" value="Genomic_DNA"/>
</dbReference>
<accession>A0A286DYB2</accession>
<evidence type="ECO:0000313" key="1">
    <source>
        <dbReference type="EMBL" id="SOD63667.1"/>
    </source>
</evidence>
<dbReference type="Proteomes" id="UP000219072">
    <property type="component" value="Unassembled WGS sequence"/>
</dbReference>
<proteinExistence type="predicted"/>
<evidence type="ECO:0000313" key="2">
    <source>
        <dbReference type="Proteomes" id="UP000219072"/>
    </source>
</evidence>
<name>A0A286DYB2_9ACTN</name>
<keyword evidence="2" id="KW-1185">Reference proteome</keyword>
<reference evidence="1 2" key="1">
    <citation type="submission" date="2017-09" db="EMBL/GenBank/DDBJ databases">
        <authorList>
            <person name="Ehlers B."/>
            <person name="Leendertz F.H."/>
        </authorList>
    </citation>
    <scope>NUCLEOTIDE SEQUENCE [LARGE SCALE GENOMIC DNA]</scope>
    <source>
        <strain evidence="1 2">CGMCC 4.7095</strain>
    </source>
</reference>
<gene>
    <name evidence="1" type="ORF">SAMN06297387_11220</name>
</gene>